<organism evidence="1 2">
    <name type="scientific">Metschnikowia aff. pulcherrima</name>
    <dbReference type="NCBI Taxonomy" id="2163413"/>
    <lineage>
        <taxon>Eukaryota</taxon>
        <taxon>Fungi</taxon>
        <taxon>Dikarya</taxon>
        <taxon>Ascomycota</taxon>
        <taxon>Saccharomycotina</taxon>
        <taxon>Pichiomycetes</taxon>
        <taxon>Metschnikowiaceae</taxon>
        <taxon>Metschnikowia</taxon>
    </lineage>
</organism>
<evidence type="ECO:0000313" key="1">
    <source>
        <dbReference type="EMBL" id="QBM87473.1"/>
    </source>
</evidence>
<dbReference type="Proteomes" id="UP000292447">
    <property type="component" value="Chromosome II"/>
</dbReference>
<reference evidence="2" key="1">
    <citation type="submission" date="2019-03" db="EMBL/GenBank/DDBJ databases">
        <title>Snf2 controls pulcherriminic acid biosynthesis and connects pigmentation and antifungal activity of the yeast Metschnikowia pulcherrima.</title>
        <authorList>
            <person name="Gore-Lloyd D."/>
            <person name="Sumann I."/>
            <person name="Brachmann A.O."/>
            <person name="Schneeberger K."/>
            <person name="Ortiz-Merino R.A."/>
            <person name="Moreno-Beltran M."/>
            <person name="Schlaefli M."/>
            <person name="Kirner P."/>
            <person name="Santos Kron A."/>
            <person name="Wolfe K.H."/>
            <person name="Piel J."/>
            <person name="Ahrens C.H."/>
            <person name="Henk D."/>
            <person name="Freimoser F.M."/>
        </authorList>
    </citation>
    <scope>NUCLEOTIDE SEQUENCE [LARGE SCALE GENOMIC DNA]</scope>
    <source>
        <strain evidence="2">APC 1.2</strain>
    </source>
</reference>
<protein>
    <submittedName>
        <fullName evidence="1">Uncharacterized protein</fullName>
    </submittedName>
</protein>
<sequence length="55" mass="6263">MILRQLRYIKNLMFTKSKKNVVTIVGTTGVGKSQVRFTAHIETSRDEATNCLVQH</sequence>
<gene>
    <name evidence="1" type="ORF">METSCH_B06750</name>
</gene>
<dbReference type="AlphaFoldDB" id="A0A4V1ADZ9"/>
<dbReference type="EMBL" id="CP034457">
    <property type="protein sequence ID" value="QBM87473.1"/>
    <property type="molecule type" value="Genomic_DNA"/>
</dbReference>
<accession>A0A4V1ADZ9</accession>
<keyword evidence="2" id="KW-1185">Reference proteome</keyword>
<proteinExistence type="predicted"/>
<name>A0A4V1ADZ9_9ASCO</name>
<evidence type="ECO:0000313" key="2">
    <source>
        <dbReference type="Proteomes" id="UP000292447"/>
    </source>
</evidence>